<reference evidence="3" key="1">
    <citation type="journal article" date="2019" name="Int. J. Syst. Evol. Microbiol.">
        <title>The Global Catalogue of Microorganisms (GCM) 10K type strain sequencing project: providing services to taxonomists for standard genome sequencing and annotation.</title>
        <authorList>
            <consortium name="The Broad Institute Genomics Platform"/>
            <consortium name="The Broad Institute Genome Sequencing Center for Infectious Disease"/>
            <person name="Wu L."/>
            <person name="Ma J."/>
        </authorList>
    </citation>
    <scope>NUCLEOTIDE SEQUENCE [LARGE SCALE GENOMIC DNA]</scope>
    <source>
        <strain evidence="3">JCM 13250</strain>
    </source>
</reference>
<keyword evidence="3" id="KW-1185">Reference proteome</keyword>
<protein>
    <submittedName>
        <fullName evidence="2">DUF1772 domain-containing protein</fullName>
    </submittedName>
</protein>
<feature type="transmembrane region" description="Helical" evidence="1">
    <location>
        <begin position="140"/>
        <end position="158"/>
    </location>
</feature>
<feature type="transmembrane region" description="Helical" evidence="1">
    <location>
        <begin position="6"/>
        <end position="31"/>
    </location>
</feature>
<dbReference type="InterPro" id="IPR013901">
    <property type="entry name" value="Anthrone_oxy"/>
</dbReference>
<dbReference type="RefSeq" id="WP_344140694.1">
    <property type="nucleotide sequence ID" value="NZ_BAAALT010000370.1"/>
</dbReference>
<evidence type="ECO:0000313" key="2">
    <source>
        <dbReference type="EMBL" id="GAA1839104.1"/>
    </source>
</evidence>
<comment type="caution">
    <text evidence="2">The sequence shown here is derived from an EMBL/GenBank/DDBJ whole genome shotgun (WGS) entry which is preliminary data.</text>
</comment>
<organism evidence="2 3">
    <name type="scientific">Luedemannella flava</name>
    <dbReference type="NCBI Taxonomy" id="349316"/>
    <lineage>
        <taxon>Bacteria</taxon>
        <taxon>Bacillati</taxon>
        <taxon>Actinomycetota</taxon>
        <taxon>Actinomycetes</taxon>
        <taxon>Micromonosporales</taxon>
        <taxon>Micromonosporaceae</taxon>
        <taxon>Luedemannella</taxon>
    </lineage>
</organism>
<accession>A0ABP4Z834</accession>
<sequence length="164" mass="17277">MGTLRVVVLIAATVDMGLMAGVFVIYANAIMPGLRRVDDATFVRVFAALDRAILNPLFLAGGFLGALALAGLSAGLHLTADTRPVLPWLVAAFVLYLGAVVVTIAVNVPLNDGLKAAGPDADPEAVRAAFDETRWSRWNLARAVLTSAAFALLTWALVEYGRTA</sequence>
<keyword evidence="1" id="KW-0812">Transmembrane</keyword>
<keyword evidence="1" id="KW-1133">Transmembrane helix</keyword>
<name>A0ABP4Z834_9ACTN</name>
<gene>
    <name evidence="2" type="ORF">GCM10009682_64120</name>
</gene>
<feature type="transmembrane region" description="Helical" evidence="1">
    <location>
        <begin position="85"/>
        <end position="106"/>
    </location>
</feature>
<dbReference type="Proteomes" id="UP001500218">
    <property type="component" value="Unassembled WGS sequence"/>
</dbReference>
<dbReference type="Pfam" id="PF08592">
    <property type="entry name" value="Anthrone_oxy"/>
    <property type="match status" value="1"/>
</dbReference>
<keyword evidence="1" id="KW-0472">Membrane</keyword>
<evidence type="ECO:0000313" key="3">
    <source>
        <dbReference type="Proteomes" id="UP001500218"/>
    </source>
</evidence>
<dbReference type="EMBL" id="BAAALT010000370">
    <property type="protein sequence ID" value="GAA1839104.1"/>
    <property type="molecule type" value="Genomic_DNA"/>
</dbReference>
<evidence type="ECO:0000256" key="1">
    <source>
        <dbReference type="SAM" id="Phobius"/>
    </source>
</evidence>
<proteinExistence type="predicted"/>
<feature type="transmembrane region" description="Helical" evidence="1">
    <location>
        <begin position="52"/>
        <end position="73"/>
    </location>
</feature>